<reference evidence="2" key="1">
    <citation type="submission" date="2018-01" db="EMBL/GenBank/DDBJ databases">
        <title>An insight into the sialome of Amazonian anophelines.</title>
        <authorList>
            <person name="Ribeiro J.M."/>
            <person name="Scarpassa V."/>
            <person name="Calvo E."/>
        </authorList>
    </citation>
    <scope>NUCLEOTIDE SEQUENCE</scope>
</reference>
<evidence type="ECO:0000256" key="1">
    <source>
        <dbReference type="SAM" id="SignalP"/>
    </source>
</evidence>
<dbReference type="EMBL" id="GGFL01009907">
    <property type="protein sequence ID" value="MBW74085.1"/>
    <property type="molecule type" value="Transcribed_RNA"/>
</dbReference>
<keyword evidence="1" id="KW-0732">Signal</keyword>
<feature type="signal peptide" evidence="1">
    <location>
        <begin position="1"/>
        <end position="17"/>
    </location>
</feature>
<protein>
    <submittedName>
        <fullName evidence="2">Putative secreted protein</fullName>
    </submittedName>
</protein>
<name>A0A2M4D954_ANODA</name>
<dbReference type="AlphaFoldDB" id="A0A2M4D954"/>
<proteinExistence type="predicted"/>
<accession>A0A2M4D954</accession>
<evidence type="ECO:0000313" key="2">
    <source>
        <dbReference type="EMBL" id="MBW74085.1"/>
    </source>
</evidence>
<organism evidence="2">
    <name type="scientific">Anopheles darlingi</name>
    <name type="common">Mosquito</name>
    <dbReference type="NCBI Taxonomy" id="43151"/>
    <lineage>
        <taxon>Eukaryota</taxon>
        <taxon>Metazoa</taxon>
        <taxon>Ecdysozoa</taxon>
        <taxon>Arthropoda</taxon>
        <taxon>Hexapoda</taxon>
        <taxon>Insecta</taxon>
        <taxon>Pterygota</taxon>
        <taxon>Neoptera</taxon>
        <taxon>Endopterygota</taxon>
        <taxon>Diptera</taxon>
        <taxon>Nematocera</taxon>
        <taxon>Culicoidea</taxon>
        <taxon>Culicidae</taxon>
        <taxon>Anophelinae</taxon>
        <taxon>Anopheles</taxon>
    </lineage>
</organism>
<sequence length="71" mass="7808">MMTVMMMMMVWCCIAKCSRIPHGGVVFARIGCCCYPLARSFSLYLSCSALQARPGPGRSVEGSVKSENQIR</sequence>
<feature type="chain" id="PRO_5014779273" evidence="1">
    <location>
        <begin position="18"/>
        <end position="71"/>
    </location>
</feature>